<reference evidence="1 2" key="2">
    <citation type="submission" date="2014-10" db="EMBL/GenBank/DDBJ databases">
        <title>Paracoccus sanguinis sp. nov., isolated from clinical specimens of New York State patients.</title>
        <authorList>
            <person name="Mingle L.A."/>
            <person name="Cole J.A."/>
            <person name="Lapierre P."/>
            <person name="Musser K.A."/>
        </authorList>
    </citation>
    <scope>NUCLEOTIDE SEQUENCE [LARGE SCALE GENOMIC DNA]</scope>
    <source>
        <strain evidence="1 2">5503</strain>
    </source>
</reference>
<dbReference type="SUPFAM" id="SSF52266">
    <property type="entry name" value="SGNH hydrolase"/>
    <property type="match status" value="1"/>
</dbReference>
<name>A0A099GKD8_9RHOB</name>
<evidence type="ECO:0008006" key="3">
    <source>
        <dbReference type="Google" id="ProtNLM"/>
    </source>
</evidence>
<sequence>MSGTATTNLPLSDSADDVIGNAAGSTIRVSMARLAALLGTLQGPAYGSVTQLQADTAWPGGAIGSVYGGTAAQIGVYRKSGAPGSGSWSRIGDLPVNSITAAQLAEKAALADLTAEIAYRRAAIRDAGIMPLANVAGRNSISATLTPSMIEGGATLANISTVELIPAETSDGPVQLSLDGATPVPVRDAAGAELQVGALLAGRSYFLRRRGSTWRIIAGGVSSVEMRAEAQARMEGDHAEAQLRLAGDRALGVYALPAVGGSATAITAELGFPEEPGKTKVILVPAAENTGPVTLRLGTGPVRAIMSADNANLSAGDLKAGSGVLLRLSAAGEWRLVGLARGDIAAAVAGEATARQRAISNLRSAIGGMISPSNAALGQTSDFSGLTTSVGYTARAYALQAPITSSGTLTNLRLYSRNTAPLSGNIVAWSYSGGVLTQEKAMPVTINPGYNSFNVDLEVPAGGAVGVVTTTSLLLGQAGGVPDAPFLYFQNAVGTSFTPVSNSGRGAMLAASVTFSAETITPRLDVLEDAVDADSALLWSFIAKQRQIYGQSADMSGLPASTAKGAAVMVAPAMRVTDDCTLVRLRIVATSNHTAQVLVWNLNGTTYTIASSRDVPLVAGYNEVTLNIPVSSGQFLGIGSTRIATSNSSANGILVRYSTTVGTTTLEDVAGTTETFLWSYETERLVLKTAEPVTPTPTPTPAAPSRTAVLIGYGQSNMRGTNSSALSAPAYRNTMFDGGVLTQGLSVAARSKVRAIAEAAATSGLSWAAAYAVELEMASRGVASADAIRHRYFAACPAQNGAAIQYLMEGGSYWPAACDDLRLAGQALVADEQIPHFAAIAWVQGFANQSTARADYAASLRAIFASATRTAGPTLGGKPLLIAAQMPFHIRGGTAVLPQTPLAVLDVAADVGGAVFPLYPAEWGDDGIHMTQRGHVYKGLMIGKLLYDMTQGMFYEPVRMRSVAWGASALTVTLAGGNGSYAFDTSAMPAVPNMGFDLYSAGGTLIDGVITGVSLSGATVTIGINRPVAAGERLVYGYGRNGFVNPTNAAPGPYTLGNLRDTDPRTRDAAGVTHRLWNWCVIHEVVRP</sequence>
<gene>
    <name evidence="1" type="ORF">IX56_03230</name>
</gene>
<accession>A0A099GKD8</accession>
<organism evidence="1 2">
    <name type="scientific">Paracoccus sanguinis</name>
    <dbReference type="NCBI Taxonomy" id="1545044"/>
    <lineage>
        <taxon>Bacteria</taxon>
        <taxon>Pseudomonadati</taxon>
        <taxon>Pseudomonadota</taxon>
        <taxon>Alphaproteobacteria</taxon>
        <taxon>Rhodobacterales</taxon>
        <taxon>Paracoccaceae</taxon>
        <taxon>Paracoccus</taxon>
    </lineage>
</organism>
<dbReference type="Proteomes" id="UP000029858">
    <property type="component" value="Unassembled WGS sequence"/>
</dbReference>
<dbReference type="GO" id="GO:0016788">
    <property type="term" value="F:hydrolase activity, acting on ester bonds"/>
    <property type="evidence" value="ECO:0007669"/>
    <property type="project" value="UniProtKB-ARBA"/>
</dbReference>
<dbReference type="RefSeq" id="WP_036707377.1">
    <property type="nucleotide sequence ID" value="NZ_JRKQ01000008.1"/>
</dbReference>
<reference evidence="1 2" key="1">
    <citation type="submission" date="2014-09" db="EMBL/GenBank/DDBJ databases">
        <authorList>
            <person name="McGinnis J.M."/>
            <person name="Wolfgang W.J."/>
        </authorList>
    </citation>
    <scope>NUCLEOTIDE SEQUENCE [LARGE SCALE GENOMIC DNA]</scope>
    <source>
        <strain evidence="1 2">5503</strain>
    </source>
</reference>
<evidence type="ECO:0000313" key="2">
    <source>
        <dbReference type="Proteomes" id="UP000029858"/>
    </source>
</evidence>
<proteinExistence type="predicted"/>
<dbReference type="EMBL" id="JRKQ01000008">
    <property type="protein sequence ID" value="KGJ23284.1"/>
    <property type="molecule type" value="Genomic_DNA"/>
</dbReference>
<protein>
    <recommendedName>
        <fullName evidence="3">Sialate O-acetylesterase domain-containing protein</fullName>
    </recommendedName>
</protein>
<evidence type="ECO:0000313" key="1">
    <source>
        <dbReference type="EMBL" id="KGJ23284.1"/>
    </source>
</evidence>
<dbReference type="Gene3D" id="3.40.50.1110">
    <property type="entry name" value="SGNH hydrolase"/>
    <property type="match status" value="1"/>
</dbReference>
<dbReference type="AlphaFoldDB" id="A0A099GKD8"/>
<comment type="caution">
    <text evidence="1">The sequence shown here is derived from an EMBL/GenBank/DDBJ whole genome shotgun (WGS) entry which is preliminary data.</text>
</comment>
<dbReference type="InterPro" id="IPR036514">
    <property type="entry name" value="SGNH_hydro_sf"/>
</dbReference>